<dbReference type="AlphaFoldDB" id="A0A6B3NDL9"/>
<dbReference type="Pfam" id="PF01593">
    <property type="entry name" value="Amino_oxidase"/>
    <property type="match status" value="1"/>
</dbReference>
<dbReference type="Gene3D" id="1.10.405.10">
    <property type="entry name" value="Guanine Nucleotide Dissociation Inhibitor, domain 1"/>
    <property type="match status" value="1"/>
</dbReference>
<evidence type="ECO:0000313" key="2">
    <source>
        <dbReference type="EMBL" id="NER29677.1"/>
    </source>
</evidence>
<dbReference type="PANTHER" id="PTHR10742:SF410">
    <property type="entry name" value="LYSINE-SPECIFIC HISTONE DEMETHYLASE 2"/>
    <property type="match status" value="1"/>
</dbReference>
<evidence type="ECO:0000259" key="1">
    <source>
        <dbReference type="Pfam" id="PF01593"/>
    </source>
</evidence>
<dbReference type="SUPFAM" id="SSF51905">
    <property type="entry name" value="FAD/NAD(P)-binding domain"/>
    <property type="match status" value="1"/>
</dbReference>
<dbReference type="Gene3D" id="3.90.660.10">
    <property type="match status" value="1"/>
</dbReference>
<feature type="non-terminal residue" evidence="2">
    <location>
        <position position="210"/>
    </location>
</feature>
<accession>A0A6B3NDL9</accession>
<dbReference type="InterPro" id="IPR050281">
    <property type="entry name" value="Flavin_monoamine_oxidase"/>
</dbReference>
<name>A0A6B3NDL9_9CYAN</name>
<organism evidence="2">
    <name type="scientific">Symploca sp. SIO1C4</name>
    <dbReference type="NCBI Taxonomy" id="2607765"/>
    <lineage>
        <taxon>Bacteria</taxon>
        <taxon>Bacillati</taxon>
        <taxon>Cyanobacteriota</taxon>
        <taxon>Cyanophyceae</taxon>
        <taxon>Coleofasciculales</taxon>
        <taxon>Coleofasciculaceae</taxon>
        <taxon>Symploca</taxon>
    </lineage>
</organism>
<dbReference type="GO" id="GO:0016491">
    <property type="term" value="F:oxidoreductase activity"/>
    <property type="evidence" value="ECO:0007669"/>
    <property type="project" value="InterPro"/>
</dbReference>
<protein>
    <submittedName>
        <fullName evidence="2">NAD(P)/FAD-dependent oxidoreductase</fullName>
    </submittedName>
</protein>
<dbReference type="PANTHER" id="PTHR10742">
    <property type="entry name" value="FLAVIN MONOAMINE OXIDASE"/>
    <property type="match status" value="1"/>
</dbReference>
<dbReference type="Gene3D" id="3.50.50.60">
    <property type="entry name" value="FAD/NAD(P)-binding domain"/>
    <property type="match status" value="1"/>
</dbReference>
<sequence length="210" mass="23281">MTGKTRPWVTIDQALKTIRQNNKNVIGKEFIILGAGMAGLVAAYELTKLGHKVDIYEGSKQSGGRVWTKRFDNNKGYHELGAMRIPRAHDYTNHYIKEVAKLPMVGFVNSSNEGFYYIGGTVARTTQADFVEKILPQFSGLSSDEEDIVKTNGPGALLGHYMEPIFGSLDDGDKKALLDGSFIGNPKLVEFDNKSWHCYLKNETEASDDA</sequence>
<feature type="domain" description="Amine oxidase" evidence="1">
    <location>
        <begin position="37"/>
        <end position="132"/>
    </location>
</feature>
<comment type="caution">
    <text evidence="2">The sequence shown here is derived from an EMBL/GenBank/DDBJ whole genome shotgun (WGS) entry which is preliminary data.</text>
</comment>
<gene>
    <name evidence="2" type="ORF">F6J89_19185</name>
</gene>
<proteinExistence type="predicted"/>
<dbReference type="EMBL" id="JAAHFQ010000412">
    <property type="protein sequence ID" value="NER29677.1"/>
    <property type="molecule type" value="Genomic_DNA"/>
</dbReference>
<dbReference type="InterPro" id="IPR002937">
    <property type="entry name" value="Amino_oxidase"/>
</dbReference>
<reference evidence="2" key="1">
    <citation type="submission" date="2019-11" db="EMBL/GenBank/DDBJ databases">
        <title>Genomic insights into an expanded diversity of filamentous marine cyanobacteria reveals the extraordinary biosynthetic potential of Moorea and Okeania.</title>
        <authorList>
            <person name="Ferreira Leao T."/>
            <person name="Wang M."/>
            <person name="Moss N."/>
            <person name="Da Silva R."/>
            <person name="Sanders J."/>
            <person name="Nurk S."/>
            <person name="Gurevich A."/>
            <person name="Humphrey G."/>
            <person name="Reher R."/>
            <person name="Zhu Q."/>
            <person name="Belda-Ferre P."/>
            <person name="Glukhov E."/>
            <person name="Rex R."/>
            <person name="Dorrestein P.C."/>
            <person name="Knight R."/>
            <person name="Pevzner P."/>
            <person name="Gerwick W.H."/>
            <person name="Gerwick L."/>
        </authorList>
    </citation>
    <scope>NUCLEOTIDE SEQUENCE</scope>
    <source>
        <strain evidence="2">SIO1C4</strain>
    </source>
</reference>
<dbReference type="InterPro" id="IPR036188">
    <property type="entry name" value="FAD/NAD-bd_sf"/>
</dbReference>